<proteinExistence type="predicted"/>
<keyword evidence="1" id="KW-1133">Transmembrane helix</keyword>
<evidence type="ECO:0008006" key="4">
    <source>
        <dbReference type="Google" id="ProtNLM"/>
    </source>
</evidence>
<keyword evidence="1" id="KW-0812">Transmembrane</keyword>
<keyword evidence="1" id="KW-0472">Membrane</keyword>
<dbReference type="Proteomes" id="UP000694240">
    <property type="component" value="Chromosome 13"/>
</dbReference>
<gene>
    <name evidence="2" type="ORF">ISN45_Aa08g024510</name>
</gene>
<accession>A0A8T1XKB7</accession>
<comment type="caution">
    <text evidence="2">The sequence shown here is derived from an EMBL/GenBank/DDBJ whole genome shotgun (WGS) entry which is preliminary data.</text>
</comment>
<name>A0A8T1XKB7_9BRAS</name>
<evidence type="ECO:0000313" key="3">
    <source>
        <dbReference type="Proteomes" id="UP000694240"/>
    </source>
</evidence>
<dbReference type="EMBL" id="JAEFBK010000013">
    <property type="protein sequence ID" value="KAG7534958.1"/>
    <property type="molecule type" value="Genomic_DNA"/>
</dbReference>
<evidence type="ECO:0000313" key="2">
    <source>
        <dbReference type="EMBL" id="KAG7534958.1"/>
    </source>
</evidence>
<feature type="transmembrane region" description="Helical" evidence="1">
    <location>
        <begin position="35"/>
        <end position="57"/>
    </location>
</feature>
<evidence type="ECO:0000256" key="1">
    <source>
        <dbReference type="SAM" id="Phobius"/>
    </source>
</evidence>
<keyword evidence="3" id="KW-1185">Reference proteome</keyword>
<sequence length="128" mass="15265">MVDYEYDNEKKTCFQHIWIACSRFYTYKELRSSKILWINQISSFFMILPYLIVWGFGESDGFEISVSGSFFSVHAPSGEKQQKIDAYTFFGVNYVYRYRSFRRQGMTGKFYRFSCNMFTPRVVSLLMT</sequence>
<dbReference type="AlphaFoldDB" id="A0A8T1XKB7"/>
<reference evidence="2 3" key="1">
    <citation type="submission" date="2020-12" db="EMBL/GenBank/DDBJ databases">
        <title>Concerted genomic and epigenomic changes stabilize Arabidopsis allopolyploids.</title>
        <authorList>
            <person name="Chen Z."/>
        </authorList>
    </citation>
    <scope>NUCLEOTIDE SEQUENCE [LARGE SCALE GENOMIC DNA]</scope>
    <source>
        <strain evidence="2">Allo738</strain>
        <tissue evidence="2">Leaf</tissue>
    </source>
</reference>
<organism evidence="2 3">
    <name type="scientific">Arabidopsis thaliana x Arabidopsis arenosa</name>
    <dbReference type="NCBI Taxonomy" id="1240361"/>
    <lineage>
        <taxon>Eukaryota</taxon>
        <taxon>Viridiplantae</taxon>
        <taxon>Streptophyta</taxon>
        <taxon>Embryophyta</taxon>
        <taxon>Tracheophyta</taxon>
        <taxon>Spermatophyta</taxon>
        <taxon>Magnoliopsida</taxon>
        <taxon>eudicotyledons</taxon>
        <taxon>Gunneridae</taxon>
        <taxon>Pentapetalae</taxon>
        <taxon>rosids</taxon>
        <taxon>malvids</taxon>
        <taxon>Brassicales</taxon>
        <taxon>Brassicaceae</taxon>
        <taxon>Camelineae</taxon>
        <taxon>Arabidopsis</taxon>
    </lineage>
</organism>
<protein>
    <recommendedName>
        <fullName evidence="4">Transmembrane protein</fullName>
    </recommendedName>
</protein>